<dbReference type="Gene3D" id="3.30.70.360">
    <property type="match status" value="1"/>
</dbReference>
<gene>
    <name evidence="7" type="ORF">MPAN_003930</name>
</gene>
<dbReference type="GO" id="GO:0006508">
    <property type="term" value="P:proteolysis"/>
    <property type="evidence" value="ECO:0007669"/>
    <property type="project" value="UniProtKB-KW"/>
</dbReference>
<dbReference type="Gene3D" id="1.10.150.900">
    <property type="match status" value="1"/>
</dbReference>
<evidence type="ECO:0000256" key="1">
    <source>
        <dbReference type="ARBA" id="ARBA00006247"/>
    </source>
</evidence>
<evidence type="ECO:0000256" key="3">
    <source>
        <dbReference type="ARBA" id="ARBA00022723"/>
    </source>
</evidence>
<keyword evidence="8" id="KW-1185">Reference proteome</keyword>
<dbReference type="InterPro" id="IPR036264">
    <property type="entry name" value="Bact_exopeptidase_dim_dom"/>
</dbReference>
<sequence>MDDYLYVLIGIFVILIIIILVKTIQFKPILYPEMKKKYEIDESRVLESLSQKIKIPTISYPDSKKINKKAFLDFKAHLKERYPLIYEHATYKEIGTGVLYHIKGEKSDDPTVLMAHFDIVPVEGNWTFEPFSGKIDDTYIYGRGTLDTKSSLNAVMEGLEFSLKNGKVFNRDLYVSFSGDEEINGETQHLMVEHFKKEGIQPYMVLDEGGAIVSNMFPGVDKKAAVIGIAEKGFMNVKLTAYSKGGHASTPPKNTALTTLSKAVVKLNKSKTFKLKLTEPVKVLFNTLAPYSKSFPIKMIFANLWIFTPIVKLIAKLSGGELLSMFKTTQAFTTSSASDALNVLPNQASVGINYRLRPHEDSQTVLKKIRRVIHNDDIKIEVINVSEATTTSILDDAYGLVRQSIKKTWPDVVVTPYLMVATSDSRHYHEICERVYKFSPMDVSKDDLKLIHGEDEKITRENVINGTNFYINLIEKL</sequence>
<feature type="domain" description="Peptidase M20 dimerisation" evidence="6">
    <location>
        <begin position="229"/>
        <end position="375"/>
    </location>
</feature>
<dbReference type="SUPFAM" id="SSF55031">
    <property type="entry name" value="Bacterial exopeptidase dimerisation domain"/>
    <property type="match status" value="1"/>
</dbReference>
<dbReference type="Pfam" id="PF01546">
    <property type="entry name" value="Peptidase_M20"/>
    <property type="match status" value="1"/>
</dbReference>
<name>A0A7U9TL87_9MOLU</name>
<dbReference type="GO" id="GO:0046872">
    <property type="term" value="F:metal ion binding"/>
    <property type="evidence" value="ECO:0007669"/>
    <property type="project" value="UniProtKB-KW"/>
</dbReference>
<dbReference type="KEGG" id="manr:MPAN_003930"/>
<evidence type="ECO:0000256" key="2">
    <source>
        <dbReference type="ARBA" id="ARBA00022670"/>
    </source>
</evidence>
<keyword evidence="5" id="KW-0862">Zinc</keyword>
<evidence type="ECO:0000313" key="8">
    <source>
        <dbReference type="Proteomes" id="UP000620133"/>
    </source>
</evidence>
<dbReference type="PANTHER" id="PTHR45962:SF1">
    <property type="entry name" value="N-FATTY-ACYL-AMINO ACID SYNTHASE_HYDROLASE PM20D1"/>
    <property type="match status" value="1"/>
</dbReference>
<dbReference type="InterPro" id="IPR047177">
    <property type="entry name" value="Pept_M20A"/>
</dbReference>
<dbReference type="GO" id="GO:0008233">
    <property type="term" value="F:peptidase activity"/>
    <property type="evidence" value="ECO:0007669"/>
    <property type="project" value="UniProtKB-KW"/>
</dbReference>
<dbReference type="PANTHER" id="PTHR45962">
    <property type="entry name" value="N-FATTY-ACYL-AMINO ACID SYNTHASE/HYDROLASE PM20D1"/>
    <property type="match status" value="1"/>
</dbReference>
<keyword evidence="4" id="KW-0378">Hydrolase</keyword>
<protein>
    <submittedName>
        <fullName evidence="7">Peptidase M20</fullName>
    </submittedName>
</protein>
<organism evidence="7 8">
    <name type="scientific">Mariniplasma anaerobium</name>
    <dbReference type="NCBI Taxonomy" id="2735436"/>
    <lineage>
        <taxon>Bacteria</taxon>
        <taxon>Bacillati</taxon>
        <taxon>Mycoplasmatota</taxon>
        <taxon>Mollicutes</taxon>
        <taxon>Acholeplasmatales</taxon>
        <taxon>Acholeplasmataceae</taxon>
        <taxon>Mariniplasma</taxon>
    </lineage>
</organism>
<dbReference type="Pfam" id="PF07687">
    <property type="entry name" value="M20_dimer"/>
    <property type="match status" value="1"/>
</dbReference>
<dbReference type="InterPro" id="IPR011650">
    <property type="entry name" value="Peptidase_M20_dimer"/>
</dbReference>
<evidence type="ECO:0000256" key="5">
    <source>
        <dbReference type="ARBA" id="ARBA00022833"/>
    </source>
</evidence>
<comment type="similarity">
    <text evidence="1">Belongs to the peptidase M20A family.</text>
</comment>
<accession>A0A7U9TL87</accession>
<dbReference type="AlphaFoldDB" id="A0A7U9TL87"/>
<keyword evidence="3" id="KW-0479">Metal-binding</keyword>
<evidence type="ECO:0000313" key="7">
    <source>
        <dbReference type="EMBL" id="BCR35500.1"/>
    </source>
</evidence>
<evidence type="ECO:0000256" key="4">
    <source>
        <dbReference type="ARBA" id="ARBA00022801"/>
    </source>
</evidence>
<proteinExistence type="inferred from homology"/>
<reference evidence="7" key="1">
    <citation type="submission" date="2021-01" db="EMBL/GenBank/DDBJ databases">
        <title>Draft genome sequence of Acholeplasmataceae bacterium strain Mahy22.</title>
        <authorList>
            <person name="Watanabe M."/>
            <person name="Kojima H."/>
            <person name="Fukui M."/>
        </authorList>
    </citation>
    <scope>NUCLEOTIDE SEQUENCE</scope>
    <source>
        <strain evidence="7">Mahy22</strain>
    </source>
</reference>
<dbReference type="Gene3D" id="3.40.630.10">
    <property type="entry name" value="Zn peptidases"/>
    <property type="match status" value="1"/>
</dbReference>
<evidence type="ECO:0000259" key="6">
    <source>
        <dbReference type="Pfam" id="PF07687"/>
    </source>
</evidence>
<dbReference type="RefSeq" id="WP_176240105.1">
    <property type="nucleotide sequence ID" value="NZ_AP024412.1"/>
</dbReference>
<keyword evidence="2" id="KW-0645">Protease</keyword>
<dbReference type="Proteomes" id="UP000620133">
    <property type="component" value="Chromosome"/>
</dbReference>
<dbReference type="EMBL" id="AP024412">
    <property type="protein sequence ID" value="BCR35500.1"/>
    <property type="molecule type" value="Genomic_DNA"/>
</dbReference>
<dbReference type="SUPFAM" id="SSF53187">
    <property type="entry name" value="Zn-dependent exopeptidases"/>
    <property type="match status" value="1"/>
</dbReference>
<dbReference type="InterPro" id="IPR002933">
    <property type="entry name" value="Peptidase_M20"/>
</dbReference>